<sequence>MISVGIDISKEKSTVCILKPYGEIISMPFEIKHAEKALSELTTMLLRFNEEVKVVMEATGIYHLPVLSYLQEKGIFVAVINPFEMKQYRNQGLRSVKTDKKDAITIANYGIDYWFRLRKYEVTAEIYQELKILGRQYSHYMCMRIESVQSLTHLLDYTMPGIKGLLKGRQEANGKDKLSDFVEAYWHFDNITKMSEENFVNSYVNWAKEKGYHQSQNKAVKIYSLAKDGIPTLSADMESTKMMLQQAVSVLKQVNTTLTVILAQMKDLAKRLPEYPIVRAMGGVGDVLAPKLIAEIGDIRRFHNGKALIAYAGIDAPPYQSGQFVGTNRKISKRGSSTLRKIGYETMRILKTHRAPEDSAVYWYILKKEAEGKAKRVAKIAGLNKFLRIYYARVKEVYQ</sequence>
<dbReference type="GO" id="GO:0006313">
    <property type="term" value="P:DNA transposition"/>
    <property type="evidence" value="ECO:0007669"/>
    <property type="project" value="InterPro"/>
</dbReference>
<protein>
    <submittedName>
        <fullName evidence="3">IS110 family transposase</fullName>
    </submittedName>
</protein>
<dbReference type="InterPro" id="IPR003346">
    <property type="entry name" value="Transposase_20"/>
</dbReference>
<dbReference type="AlphaFoldDB" id="A0A5D0WUB1"/>
<evidence type="ECO:0000313" key="4">
    <source>
        <dbReference type="Proteomes" id="UP000322619"/>
    </source>
</evidence>
<organism evidence="3 4">
    <name type="scientific">Acetobacterium wieringae</name>
    <dbReference type="NCBI Taxonomy" id="52694"/>
    <lineage>
        <taxon>Bacteria</taxon>
        <taxon>Bacillati</taxon>
        <taxon>Bacillota</taxon>
        <taxon>Clostridia</taxon>
        <taxon>Eubacteriales</taxon>
        <taxon>Eubacteriaceae</taxon>
        <taxon>Acetobacterium</taxon>
    </lineage>
</organism>
<feature type="domain" description="Transposase IS116/IS110/IS902 C-terminal" evidence="2">
    <location>
        <begin position="277"/>
        <end position="361"/>
    </location>
</feature>
<dbReference type="EMBL" id="VSLA01000004">
    <property type="protein sequence ID" value="TYC87653.1"/>
    <property type="molecule type" value="Genomic_DNA"/>
</dbReference>
<dbReference type="GO" id="GO:0004803">
    <property type="term" value="F:transposase activity"/>
    <property type="evidence" value="ECO:0007669"/>
    <property type="project" value="InterPro"/>
</dbReference>
<dbReference type="InterPro" id="IPR002525">
    <property type="entry name" value="Transp_IS110-like_N"/>
</dbReference>
<feature type="domain" description="Transposase IS110-like N-terminal" evidence="1">
    <location>
        <begin position="4"/>
        <end position="160"/>
    </location>
</feature>
<evidence type="ECO:0000259" key="1">
    <source>
        <dbReference type="Pfam" id="PF01548"/>
    </source>
</evidence>
<dbReference type="RefSeq" id="WP_148636899.1">
    <property type="nucleotide sequence ID" value="NZ_VSLA01000004.1"/>
</dbReference>
<evidence type="ECO:0000313" key="3">
    <source>
        <dbReference type="EMBL" id="TYC87653.1"/>
    </source>
</evidence>
<comment type="caution">
    <text evidence="3">The sequence shown here is derived from an EMBL/GenBank/DDBJ whole genome shotgun (WGS) entry which is preliminary data.</text>
</comment>
<reference evidence="3 4" key="1">
    <citation type="submission" date="2019-08" db="EMBL/GenBank/DDBJ databases">
        <title>Isolation and enrichment of carboxydotrophic bacteria from anaerobic sludge for the production of bio-based chemicals from syngas.</title>
        <authorList>
            <person name="Antares A.L."/>
            <person name="Moreira J."/>
            <person name="Diender M."/>
            <person name="Parshina S.N."/>
            <person name="Stams A.J.M."/>
            <person name="Alves M."/>
            <person name="Alves J.I."/>
            <person name="Sousa D.Z."/>
        </authorList>
    </citation>
    <scope>NUCLEOTIDE SEQUENCE [LARGE SCALE GENOMIC DNA]</scope>
    <source>
        <strain evidence="3 4">JM</strain>
    </source>
</reference>
<dbReference type="Proteomes" id="UP000322619">
    <property type="component" value="Unassembled WGS sequence"/>
</dbReference>
<dbReference type="Pfam" id="PF02371">
    <property type="entry name" value="Transposase_20"/>
    <property type="match status" value="1"/>
</dbReference>
<evidence type="ECO:0000259" key="2">
    <source>
        <dbReference type="Pfam" id="PF02371"/>
    </source>
</evidence>
<dbReference type="Pfam" id="PF01548">
    <property type="entry name" value="DEDD_Tnp_IS110"/>
    <property type="match status" value="1"/>
</dbReference>
<proteinExistence type="predicted"/>
<name>A0A5D0WUB1_9FIRM</name>
<dbReference type="GO" id="GO:0003677">
    <property type="term" value="F:DNA binding"/>
    <property type="evidence" value="ECO:0007669"/>
    <property type="project" value="InterPro"/>
</dbReference>
<gene>
    <name evidence="3" type="ORF">FXB42_04165</name>
</gene>
<dbReference type="PANTHER" id="PTHR33055">
    <property type="entry name" value="TRANSPOSASE FOR INSERTION SEQUENCE ELEMENT IS1111A"/>
    <property type="match status" value="1"/>
</dbReference>
<accession>A0A5D0WUB1</accession>
<dbReference type="PANTHER" id="PTHR33055:SF13">
    <property type="entry name" value="TRANSPOSASE"/>
    <property type="match status" value="1"/>
</dbReference>
<dbReference type="InterPro" id="IPR047650">
    <property type="entry name" value="Transpos_IS110"/>
</dbReference>
<dbReference type="NCBIfam" id="NF033542">
    <property type="entry name" value="transpos_IS110"/>
    <property type="match status" value="1"/>
</dbReference>